<name>A0A1I7ILN5_9PROT</name>
<reference evidence="1 2" key="1">
    <citation type="submission" date="2016-10" db="EMBL/GenBank/DDBJ databases">
        <authorList>
            <person name="de Groot N.N."/>
        </authorList>
    </citation>
    <scope>NUCLEOTIDE SEQUENCE [LARGE SCALE GENOMIC DNA]</scope>
    <source>
        <strain evidence="1 2">Nl14</strain>
    </source>
</reference>
<sequence>MGSVAIAFPNIEIDQSYGIPNTDAAISDATYLTAIWRRLACLIFAKRGIGQRQRGRVDGVGGESLGNWSGCLAISSAWRICAGLWVRRPSARARDASLRRSA</sequence>
<protein>
    <submittedName>
        <fullName evidence="1">Uncharacterized protein</fullName>
    </submittedName>
</protein>
<evidence type="ECO:0000313" key="2">
    <source>
        <dbReference type="Proteomes" id="UP000182649"/>
    </source>
</evidence>
<gene>
    <name evidence="1" type="ORF">SAMN05216417_12134</name>
</gene>
<dbReference type="EMBL" id="FPBZ01000021">
    <property type="protein sequence ID" value="SFU73813.1"/>
    <property type="molecule type" value="Genomic_DNA"/>
</dbReference>
<dbReference type="AlphaFoldDB" id="A0A1I7ILN5"/>
<accession>A0A1I7ILN5</accession>
<dbReference type="Proteomes" id="UP000182649">
    <property type="component" value="Unassembled WGS sequence"/>
</dbReference>
<proteinExistence type="predicted"/>
<organism evidence="1 2">
    <name type="scientific">Nitrosospira multiformis</name>
    <dbReference type="NCBI Taxonomy" id="1231"/>
    <lineage>
        <taxon>Bacteria</taxon>
        <taxon>Pseudomonadati</taxon>
        <taxon>Pseudomonadota</taxon>
        <taxon>Betaproteobacteria</taxon>
        <taxon>Nitrosomonadales</taxon>
        <taxon>Nitrosomonadaceae</taxon>
        <taxon>Nitrosospira</taxon>
    </lineage>
</organism>
<evidence type="ECO:0000313" key="1">
    <source>
        <dbReference type="EMBL" id="SFU73813.1"/>
    </source>
</evidence>